<keyword evidence="6 11" id="KW-0378">Hydrolase</keyword>
<evidence type="ECO:0000256" key="3">
    <source>
        <dbReference type="ARBA" id="ARBA00022448"/>
    </source>
</evidence>
<evidence type="ECO:0000259" key="13">
    <source>
        <dbReference type="Pfam" id="PF03416"/>
    </source>
</evidence>
<dbReference type="GO" id="GO:0019786">
    <property type="term" value="F:protein-phosphatidylethanolamide deconjugating activity"/>
    <property type="evidence" value="ECO:0007669"/>
    <property type="project" value="InterPro"/>
</dbReference>
<feature type="domain" description="Peptidase C54 catalytic" evidence="13">
    <location>
        <begin position="299"/>
        <end position="597"/>
    </location>
</feature>
<dbReference type="GO" id="GO:0034727">
    <property type="term" value="P:piecemeal microautophagy of the nucleus"/>
    <property type="evidence" value="ECO:0007669"/>
    <property type="project" value="TreeGrafter"/>
</dbReference>
<name>A0A8S3Z789_9EUPU</name>
<comment type="caution">
    <text evidence="14">The sequence shown here is derived from an EMBL/GenBank/DDBJ whole genome shotgun (WGS) entry which is preliminary data.</text>
</comment>
<reference evidence="14" key="1">
    <citation type="submission" date="2021-04" db="EMBL/GenBank/DDBJ databases">
        <authorList>
            <consortium name="Molecular Ecology Group"/>
        </authorList>
    </citation>
    <scope>NUCLEOTIDE SEQUENCE</scope>
</reference>
<feature type="region of interest" description="Disordered" evidence="12">
    <location>
        <begin position="78"/>
        <end position="157"/>
    </location>
</feature>
<evidence type="ECO:0000256" key="5">
    <source>
        <dbReference type="ARBA" id="ARBA00022670"/>
    </source>
</evidence>
<feature type="compositionally biased region" description="Polar residues" evidence="12">
    <location>
        <begin position="204"/>
        <end position="221"/>
    </location>
</feature>
<evidence type="ECO:0000256" key="2">
    <source>
        <dbReference type="ARBA" id="ARBA00010958"/>
    </source>
</evidence>
<dbReference type="GO" id="GO:0016485">
    <property type="term" value="P:protein processing"/>
    <property type="evidence" value="ECO:0007669"/>
    <property type="project" value="TreeGrafter"/>
</dbReference>
<feature type="compositionally biased region" description="Polar residues" evidence="12">
    <location>
        <begin position="82"/>
        <end position="114"/>
    </location>
</feature>
<keyword evidence="5 11" id="KW-0645">Protease</keyword>
<evidence type="ECO:0000256" key="9">
    <source>
        <dbReference type="ARBA" id="ARBA00023006"/>
    </source>
</evidence>
<dbReference type="GO" id="GO:0005737">
    <property type="term" value="C:cytoplasm"/>
    <property type="evidence" value="ECO:0007669"/>
    <property type="project" value="UniProtKB-SubCell"/>
</dbReference>
<dbReference type="InterPro" id="IPR005078">
    <property type="entry name" value="Peptidase_C54"/>
</dbReference>
<protein>
    <recommendedName>
        <fullName evidence="11">Cysteine protease</fullName>
        <ecNumber evidence="11">3.4.22.-</ecNumber>
    </recommendedName>
</protein>
<dbReference type="GO" id="GO:0000423">
    <property type="term" value="P:mitophagy"/>
    <property type="evidence" value="ECO:0007669"/>
    <property type="project" value="TreeGrafter"/>
</dbReference>
<dbReference type="InterPro" id="IPR046792">
    <property type="entry name" value="Peptidase_C54_cat"/>
</dbReference>
<dbReference type="GO" id="GO:0015031">
    <property type="term" value="P:protein transport"/>
    <property type="evidence" value="ECO:0007669"/>
    <property type="project" value="UniProtKB-KW"/>
</dbReference>
<evidence type="ECO:0000256" key="4">
    <source>
        <dbReference type="ARBA" id="ARBA00022490"/>
    </source>
</evidence>
<evidence type="ECO:0000256" key="6">
    <source>
        <dbReference type="ARBA" id="ARBA00022801"/>
    </source>
</evidence>
<gene>
    <name evidence="14" type="ORF">CUNI_LOCUS10801</name>
</gene>
<feature type="compositionally biased region" description="Polar residues" evidence="12">
    <location>
        <begin position="131"/>
        <end position="157"/>
    </location>
</feature>
<keyword evidence="7" id="KW-0788">Thiol protease</keyword>
<comment type="similarity">
    <text evidence="2 11">Belongs to the peptidase C54 family.</text>
</comment>
<dbReference type="PANTHER" id="PTHR22624">
    <property type="entry name" value="CYSTEINE PROTEASE ATG4"/>
    <property type="match status" value="1"/>
</dbReference>
<dbReference type="InterPro" id="IPR038765">
    <property type="entry name" value="Papain-like_cys_pep_sf"/>
</dbReference>
<comment type="subcellular location">
    <subcellularLocation>
        <location evidence="1 11">Cytoplasm</location>
    </subcellularLocation>
</comment>
<evidence type="ECO:0000313" key="15">
    <source>
        <dbReference type="Proteomes" id="UP000678393"/>
    </source>
</evidence>
<dbReference type="EMBL" id="CAJHNH020002000">
    <property type="protein sequence ID" value="CAG5125243.1"/>
    <property type="molecule type" value="Genomic_DNA"/>
</dbReference>
<dbReference type="PANTHER" id="PTHR22624:SF52">
    <property type="entry name" value="CYSTEINE PROTEASE"/>
    <property type="match status" value="1"/>
</dbReference>
<feature type="region of interest" description="Disordered" evidence="12">
    <location>
        <begin position="201"/>
        <end position="221"/>
    </location>
</feature>
<dbReference type="OrthoDB" id="2960936at2759"/>
<evidence type="ECO:0000256" key="11">
    <source>
        <dbReference type="RuleBase" id="RU363115"/>
    </source>
</evidence>
<organism evidence="14 15">
    <name type="scientific">Candidula unifasciata</name>
    <dbReference type="NCBI Taxonomy" id="100452"/>
    <lineage>
        <taxon>Eukaryota</taxon>
        <taxon>Metazoa</taxon>
        <taxon>Spiralia</taxon>
        <taxon>Lophotrochozoa</taxon>
        <taxon>Mollusca</taxon>
        <taxon>Gastropoda</taxon>
        <taxon>Heterobranchia</taxon>
        <taxon>Euthyneura</taxon>
        <taxon>Panpulmonata</taxon>
        <taxon>Eupulmonata</taxon>
        <taxon>Stylommatophora</taxon>
        <taxon>Helicina</taxon>
        <taxon>Helicoidea</taxon>
        <taxon>Geomitridae</taxon>
        <taxon>Candidula</taxon>
    </lineage>
</organism>
<dbReference type="GO" id="GO:0000045">
    <property type="term" value="P:autophagosome assembly"/>
    <property type="evidence" value="ECO:0007669"/>
    <property type="project" value="TreeGrafter"/>
</dbReference>
<comment type="catalytic activity">
    <reaction evidence="10">
        <text>[protein]-C-terminal L-amino acid-glycyl-phosphatidylethanolamide + H2O = [protein]-C-terminal L-amino acid-glycine + a 1,2-diacyl-sn-glycero-3-phosphoethanolamine</text>
        <dbReference type="Rhea" id="RHEA:67548"/>
        <dbReference type="Rhea" id="RHEA-COMP:17323"/>
        <dbReference type="Rhea" id="RHEA-COMP:17324"/>
        <dbReference type="ChEBI" id="CHEBI:15377"/>
        <dbReference type="ChEBI" id="CHEBI:64612"/>
        <dbReference type="ChEBI" id="CHEBI:172940"/>
        <dbReference type="ChEBI" id="CHEBI:172941"/>
    </reaction>
    <physiologicalReaction direction="left-to-right" evidence="10">
        <dbReference type="Rhea" id="RHEA:67549"/>
    </physiologicalReaction>
</comment>
<keyword evidence="15" id="KW-1185">Reference proteome</keyword>
<proteinExistence type="inferred from homology"/>
<comment type="function">
    <text evidence="11">Cysteine protease that plays a key role in autophagy by mediating both proteolytic activation and delipidation of ATG8 family proteins.</text>
</comment>
<dbReference type="EC" id="3.4.22.-" evidence="11"/>
<dbReference type="Pfam" id="PF03416">
    <property type="entry name" value="Peptidase_C54"/>
    <property type="match status" value="1"/>
</dbReference>
<keyword evidence="8 11" id="KW-0653">Protein transport</keyword>
<keyword evidence="3" id="KW-0813">Transport</keyword>
<evidence type="ECO:0000256" key="12">
    <source>
        <dbReference type="SAM" id="MobiDB-lite"/>
    </source>
</evidence>
<evidence type="ECO:0000256" key="1">
    <source>
        <dbReference type="ARBA" id="ARBA00004496"/>
    </source>
</evidence>
<evidence type="ECO:0000313" key="14">
    <source>
        <dbReference type="EMBL" id="CAG5125243.1"/>
    </source>
</evidence>
<dbReference type="AlphaFoldDB" id="A0A8S3Z789"/>
<dbReference type="SUPFAM" id="SSF54001">
    <property type="entry name" value="Cysteine proteinases"/>
    <property type="match status" value="1"/>
</dbReference>
<accession>A0A8S3Z789</accession>
<evidence type="ECO:0000256" key="10">
    <source>
        <dbReference type="ARBA" id="ARBA00029362"/>
    </source>
</evidence>
<evidence type="ECO:0000256" key="8">
    <source>
        <dbReference type="ARBA" id="ARBA00022927"/>
    </source>
</evidence>
<evidence type="ECO:0000256" key="7">
    <source>
        <dbReference type="ARBA" id="ARBA00022807"/>
    </source>
</evidence>
<dbReference type="Proteomes" id="UP000678393">
    <property type="component" value="Unassembled WGS sequence"/>
</dbReference>
<sequence>MEVNSKQVKLMTATGSAAYNHDEATNEVFFSDQGNSAKSHNHFNNENTRRYKMNDYNDNVSKSSETIYKRYNEEKPVFGGRNETTFPRATPNESIKSDVCSSATPSETITSNSPSHRRHTHSDFRKKPTMSFKTMPNSTVTSKTEPPNISDTISTSSLRKAQHQQYKIFPNRRAKFARHYQLKSNKYKVQPSFRSVLPRDGLQKYSQNPSSSSQQKEPNSRNNLDILEHQLEPETAKTKLKTLWNTIIYGWSLQSKSSFKYDSPMFILGKCYHKEREQIKTQLFHSHYSLDDESTLTEDEFLGDFVSRIWLTYRRNFYPIPGSRLSTDCGWGCMLRSGQMLIAQSLVTHFLGRDWRLYNKQTDTDSVFYREIIRWFSDPLDTPSDKTPFCLHHLASYGRMYNKYPGDWYGPSSVALVFRDAFQKASQSVPVLSQICLYVAQDCTVVIEDVLKLCTKKQAVGSHDGSLESETDTSKANLENPEWQRSLILLIPMRLGADVTNEIYFPCVKSLLSHDNCMGIMGGKPRHSLYFLGWQDNKLLYLDPHLCRDAVDTTASDFKTETFHCKTPRKLPMHKMDPSCTVGFYIKNASDFQNFVQDVKEFIAPPKQRNVYPLFTFSDGHRGEASAGQRTASADKRLRIKHYHVDEYGQKTFAGESEEFVVL</sequence>
<keyword evidence="4 11" id="KW-0963">Cytoplasm</keyword>
<keyword evidence="9 11" id="KW-0072">Autophagy</keyword>
<dbReference type="GO" id="GO:0004197">
    <property type="term" value="F:cysteine-type endopeptidase activity"/>
    <property type="evidence" value="ECO:0007669"/>
    <property type="project" value="TreeGrafter"/>
</dbReference>
<dbReference type="GO" id="GO:0035973">
    <property type="term" value="P:aggrephagy"/>
    <property type="evidence" value="ECO:0007669"/>
    <property type="project" value="TreeGrafter"/>
</dbReference>